<dbReference type="Proteomes" id="UP000060630">
    <property type="component" value="Unassembled WGS sequence"/>
</dbReference>
<protein>
    <submittedName>
        <fullName evidence="1">Uncharacterized protein</fullName>
    </submittedName>
</protein>
<evidence type="ECO:0000313" key="2">
    <source>
        <dbReference type="Proteomes" id="UP000060630"/>
    </source>
</evidence>
<comment type="caution">
    <text evidence="1">The sequence shown here is derived from an EMBL/GenBank/DDBJ whole genome shotgun (WGS) entry which is preliminary data.</text>
</comment>
<dbReference type="RefSeq" id="WP_059991424.1">
    <property type="nucleotide sequence ID" value="NZ_LPBE01000072.1"/>
</dbReference>
<dbReference type="EMBL" id="LPHD01000214">
    <property type="protein sequence ID" value="KWA70416.1"/>
    <property type="molecule type" value="Genomic_DNA"/>
</dbReference>
<reference evidence="1 2" key="1">
    <citation type="submission" date="2015-11" db="EMBL/GenBank/DDBJ databases">
        <title>Expanding the genomic diversity of Burkholderia species for the development of highly accurate diagnostics.</title>
        <authorList>
            <person name="Sahl J."/>
            <person name="Keim P."/>
            <person name="Wagner D."/>
        </authorList>
    </citation>
    <scope>NUCLEOTIDE SEQUENCE [LARGE SCALE GENOMIC DNA]</scope>
    <source>
        <strain evidence="1 2">MSMB2087WGS</strain>
    </source>
</reference>
<dbReference type="AlphaFoldDB" id="A0A106PLI7"/>
<accession>A0A106PLI7</accession>
<name>A0A106PLI7_9BURK</name>
<sequence>MNFACVCGTVIYDQTDFLANKAYLIADQDWEDFADASQSRGYVDRSYARACYQCPSCGRLHVDDNARQLIAFAPETTGTQPVLRSIKGDLWKAPLIGAWTSKPFAGQPNGDLYCDGAEGGAESYDTWEALEQAYFALFFRLKGLGLLRSALLRKDGKQVHTWHDDDR</sequence>
<proteinExistence type="predicted"/>
<evidence type="ECO:0000313" key="1">
    <source>
        <dbReference type="EMBL" id="KWA70416.1"/>
    </source>
</evidence>
<organism evidence="1 2">
    <name type="scientific">Burkholderia ubonensis</name>
    <dbReference type="NCBI Taxonomy" id="101571"/>
    <lineage>
        <taxon>Bacteria</taxon>
        <taxon>Pseudomonadati</taxon>
        <taxon>Pseudomonadota</taxon>
        <taxon>Betaproteobacteria</taxon>
        <taxon>Burkholderiales</taxon>
        <taxon>Burkholderiaceae</taxon>
        <taxon>Burkholderia</taxon>
        <taxon>Burkholderia cepacia complex</taxon>
    </lineage>
</organism>
<gene>
    <name evidence="1" type="ORF">WL29_07755</name>
</gene>